<accession>A0ABQ8AJN0</accession>
<organism evidence="1 2">
    <name type="scientific">Brassica napus</name>
    <name type="common">Rape</name>
    <dbReference type="NCBI Taxonomy" id="3708"/>
    <lineage>
        <taxon>Eukaryota</taxon>
        <taxon>Viridiplantae</taxon>
        <taxon>Streptophyta</taxon>
        <taxon>Embryophyta</taxon>
        <taxon>Tracheophyta</taxon>
        <taxon>Spermatophyta</taxon>
        <taxon>Magnoliopsida</taxon>
        <taxon>eudicotyledons</taxon>
        <taxon>Gunneridae</taxon>
        <taxon>Pentapetalae</taxon>
        <taxon>rosids</taxon>
        <taxon>malvids</taxon>
        <taxon>Brassicales</taxon>
        <taxon>Brassicaceae</taxon>
        <taxon>Brassiceae</taxon>
        <taxon>Brassica</taxon>
    </lineage>
</organism>
<proteinExistence type="predicted"/>
<keyword evidence="2" id="KW-1185">Reference proteome</keyword>
<dbReference type="Proteomes" id="UP000824890">
    <property type="component" value="Unassembled WGS sequence"/>
</dbReference>
<protein>
    <submittedName>
        <fullName evidence="1">Uncharacterized protein</fullName>
    </submittedName>
</protein>
<sequence>MEARKPIICGLSAGGIIPSLPREDTDDDVEDIPPTEAEVVEISDEEEDDIVELSSDEYRRSMGYLIRVEEEEDDIAPEFRRMVQMMHEEEKRLTEERFKVLKAGIKLEEGQSSTGDETLFLRRFGSPSVALVGAVSATSRSVAPSATSLSLVLLEASELSLGSSPQIESLLVLSLGGSFPPRFHSVAHLKLKGSRFIDQRFRAKLRGTSDTHTEMEARKPIICGLSAGGIIPPLPREDTDDDVEDIPPTEAEVVEISDEEEDDIVELSSDEYRRSMGYLIRVEEEEDDIAPEFRRMVQMMHEEEKRLTEERFKVLKAGIKLEEGQSSTGDGKRKRRG</sequence>
<evidence type="ECO:0000313" key="1">
    <source>
        <dbReference type="EMBL" id="KAH0892668.1"/>
    </source>
</evidence>
<reference evidence="1 2" key="1">
    <citation type="submission" date="2021-05" db="EMBL/GenBank/DDBJ databases">
        <title>Genome Assembly of Synthetic Allotetraploid Brassica napus Reveals Homoeologous Exchanges between Subgenomes.</title>
        <authorList>
            <person name="Davis J.T."/>
        </authorList>
    </citation>
    <scope>NUCLEOTIDE SEQUENCE [LARGE SCALE GENOMIC DNA]</scope>
    <source>
        <strain evidence="2">cv. Da-Ae</strain>
        <tissue evidence="1">Seedling</tissue>
    </source>
</reference>
<dbReference type="EMBL" id="JAGKQM010000013">
    <property type="protein sequence ID" value="KAH0892668.1"/>
    <property type="molecule type" value="Genomic_DNA"/>
</dbReference>
<gene>
    <name evidence="1" type="ORF">HID58_055097</name>
</gene>
<comment type="caution">
    <text evidence="1">The sequence shown here is derived from an EMBL/GenBank/DDBJ whole genome shotgun (WGS) entry which is preliminary data.</text>
</comment>
<evidence type="ECO:0000313" key="2">
    <source>
        <dbReference type="Proteomes" id="UP000824890"/>
    </source>
</evidence>
<name>A0ABQ8AJN0_BRANA</name>